<reference evidence="18 19" key="1">
    <citation type="submission" date="2020-04" db="EMBL/GenBank/DDBJ databases">
        <title>Perkinsus olseni comparative genomics.</title>
        <authorList>
            <person name="Bogema D.R."/>
        </authorList>
    </citation>
    <scope>NUCLEOTIDE SEQUENCE [LARGE SCALE GENOMIC DNA]</scope>
    <source>
        <strain evidence="18">ATCC PRA-31</strain>
    </source>
</reference>
<dbReference type="FunFam" id="1.20.1250.20:FF:000218">
    <property type="entry name" value="facilitated trehalose transporter Tret1"/>
    <property type="match status" value="1"/>
</dbReference>
<evidence type="ECO:0000256" key="5">
    <source>
        <dbReference type="ARBA" id="ARBA00022597"/>
    </source>
</evidence>
<feature type="transmembrane region" description="Helical" evidence="16">
    <location>
        <begin position="204"/>
        <end position="223"/>
    </location>
</feature>
<comment type="subunit">
    <text evidence="2">Homodimer.</text>
</comment>
<dbReference type="PANTHER" id="PTHR48021:SF1">
    <property type="entry name" value="GH07001P-RELATED"/>
    <property type="match status" value="1"/>
</dbReference>
<dbReference type="InterPro" id="IPR050549">
    <property type="entry name" value="MFS_Trehalose_Transporter"/>
</dbReference>
<comment type="catalytic activity">
    <reaction evidence="13">
        <text>D-glucosamine(out) = D-glucosamine(in)</text>
        <dbReference type="Rhea" id="RHEA:78423"/>
        <dbReference type="ChEBI" id="CHEBI:58723"/>
    </reaction>
    <physiologicalReaction direction="left-to-right" evidence="13">
        <dbReference type="Rhea" id="RHEA:78424"/>
    </physiologicalReaction>
</comment>
<comment type="catalytic activity">
    <reaction evidence="12">
        <text>D-mannose(out) = D-mannose(in)</text>
        <dbReference type="Rhea" id="RHEA:78391"/>
        <dbReference type="ChEBI" id="CHEBI:4208"/>
    </reaction>
    <physiologicalReaction direction="left-to-right" evidence="12">
        <dbReference type="Rhea" id="RHEA:78392"/>
    </physiologicalReaction>
</comment>
<feature type="transmembrane region" description="Helical" evidence="16">
    <location>
        <begin position="287"/>
        <end position="311"/>
    </location>
</feature>
<comment type="catalytic activity">
    <reaction evidence="9">
        <text>D-galactose(in) = D-galactose(out)</text>
        <dbReference type="Rhea" id="RHEA:34915"/>
        <dbReference type="ChEBI" id="CHEBI:4139"/>
    </reaction>
    <physiologicalReaction direction="right-to-left" evidence="9">
        <dbReference type="Rhea" id="RHEA:34917"/>
    </physiologicalReaction>
</comment>
<dbReference type="InterPro" id="IPR036259">
    <property type="entry name" value="MFS_trans_sf"/>
</dbReference>
<feature type="transmembrane region" description="Helical" evidence="16">
    <location>
        <begin position="160"/>
        <end position="184"/>
    </location>
</feature>
<feature type="transmembrane region" description="Helical" evidence="16">
    <location>
        <begin position="644"/>
        <end position="667"/>
    </location>
</feature>
<feature type="transmembrane region" description="Helical" evidence="16">
    <location>
        <begin position="807"/>
        <end position="827"/>
    </location>
</feature>
<dbReference type="Proteomes" id="UP000572268">
    <property type="component" value="Unassembled WGS sequence"/>
</dbReference>
<gene>
    <name evidence="18" type="ORF">FOL46_007508</name>
</gene>
<evidence type="ECO:0000256" key="2">
    <source>
        <dbReference type="ARBA" id="ARBA00011738"/>
    </source>
</evidence>
<evidence type="ECO:0000256" key="7">
    <source>
        <dbReference type="ARBA" id="ARBA00022989"/>
    </source>
</evidence>
<feature type="transmembrane region" description="Helical" evidence="16">
    <location>
        <begin position="771"/>
        <end position="795"/>
    </location>
</feature>
<evidence type="ECO:0000313" key="19">
    <source>
        <dbReference type="Proteomes" id="UP000572268"/>
    </source>
</evidence>
<comment type="catalytic activity">
    <reaction evidence="14">
        <text>D-fructose(out) = D-fructose(in)</text>
        <dbReference type="Rhea" id="RHEA:60372"/>
        <dbReference type="ChEBI" id="CHEBI:37721"/>
    </reaction>
    <physiologicalReaction direction="left-to-right" evidence="14">
        <dbReference type="Rhea" id="RHEA:60373"/>
    </physiologicalReaction>
</comment>
<dbReference type="InterPro" id="IPR020846">
    <property type="entry name" value="MFS_dom"/>
</dbReference>
<feature type="transmembrane region" description="Helical" evidence="16">
    <location>
        <begin position="586"/>
        <end position="602"/>
    </location>
</feature>
<dbReference type="PROSITE" id="PS50850">
    <property type="entry name" value="MFS"/>
    <property type="match status" value="2"/>
</dbReference>
<feature type="transmembrane region" description="Helical" evidence="16">
    <location>
        <begin position="323"/>
        <end position="343"/>
    </location>
</feature>
<dbReference type="Gene3D" id="1.20.1250.20">
    <property type="entry name" value="MFS general substrate transporter like domains"/>
    <property type="match status" value="2"/>
</dbReference>
<feature type="transmembrane region" description="Helical" evidence="16">
    <location>
        <begin position="608"/>
        <end position="632"/>
    </location>
</feature>
<evidence type="ECO:0000256" key="9">
    <source>
        <dbReference type="ARBA" id="ARBA00044637"/>
    </source>
</evidence>
<keyword evidence="6 16" id="KW-0812">Transmembrane</keyword>
<feature type="transmembrane region" description="Helical" evidence="16">
    <location>
        <begin position="101"/>
        <end position="119"/>
    </location>
</feature>
<dbReference type="PRINTS" id="PR00171">
    <property type="entry name" value="SUGRTRNSPORT"/>
</dbReference>
<dbReference type="Pfam" id="PF00083">
    <property type="entry name" value="Sugar_tr"/>
    <property type="match status" value="2"/>
</dbReference>
<dbReference type="GO" id="GO:0022857">
    <property type="term" value="F:transmembrane transporter activity"/>
    <property type="evidence" value="ECO:0007669"/>
    <property type="project" value="InterPro"/>
</dbReference>
<name>A0A7J6LD86_PEROL</name>
<keyword evidence="4" id="KW-1003">Cell membrane</keyword>
<feature type="domain" description="Major facilitator superfamily (MFS) profile" evidence="17">
    <location>
        <begin position="502"/>
        <end position="954"/>
    </location>
</feature>
<comment type="caution">
    <text evidence="18">The sequence shown here is derived from an EMBL/GenBank/DDBJ whole genome shotgun (WGS) entry which is preliminary data.</text>
</comment>
<keyword evidence="7 16" id="KW-1133">Transmembrane helix</keyword>
<feature type="domain" description="Major facilitator superfamily (MFS) profile" evidence="17">
    <location>
        <begin position="17"/>
        <end position="476"/>
    </location>
</feature>
<feature type="transmembrane region" description="Helical" evidence="16">
    <location>
        <begin position="12"/>
        <end position="34"/>
    </location>
</feature>
<evidence type="ECO:0000313" key="18">
    <source>
        <dbReference type="EMBL" id="KAF4657195.1"/>
    </source>
</evidence>
<feature type="transmembrane region" description="Helical" evidence="16">
    <location>
        <begin position="497"/>
        <end position="519"/>
    </location>
</feature>
<evidence type="ECO:0000256" key="11">
    <source>
        <dbReference type="ARBA" id="ARBA00044656"/>
    </source>
</evidence>
<dbReference type="NCBIfam" id="TIGR00879">
    <property type="entry name" value="SP"/>
    <property type="match status" value="2"/>
</dbReference>
<evidence type="ECO:0000256" key="1">
    <source>
        <dbReference type="ARBA" id="ARBA00004651"/>
    </source>
</evidence>
<comment type="subcellular location">
    <subcellularLocation>
        <location evidence="1">Cell membrane</location>
        <topology evidence="1">Multi-pass membrane protein</topology>
    </subcellularLocation>
</comment>
<comment type="catalytic activity">
    <reaction evidence="10">
        <text>D-glucose(out) = D-glucose(in)</text>
        <dbReference type="Rhea" id="RHEA:60376"/>
        <dbReference type="ChEBI" id="CHEBI:4167"/>
    </reaction>
    <physiologicalReaction direction="left-to-right" evidence="10">
        <dbReference type="Rhea" id="RHEA:60377"/>
    </physiologicalReaction>
</comment>
<evidence type="ECO:0000256" key="16">
    <source>
        <dbReference type="SAM" id="Phobius"/>
    </source>
</evidence>
<keyword evidence="5" id="KW-0762">Sugar transport</keyword>
<feature type="transmembrane region" description="Helical" evidence="16">
    <location>
        <begin position="125"/>
        <end position="148"/>
    </location>
</feature>
<evidence type="ECO:0000256" key="13">
    <source>
        <dbReference type="ARBA" id="ARBA00044668"/>
    </source>
</evidence>
<dbReference type="AlphaFoldDB" id="A0A7J6LD86"/>
<protein>
    <recommendedName>
        <fullName evidence="15">Hexose transporter 1</fullName>
    </recommendedName>
</protein>
<feature type="transmembrane region" description="Helical" evidence="16">
    <location>
        <begin position="687"/>
        <end position="708"/>
    </location>
</feature>
<feature type="transmembrane region" description="Helical" evidence="16">
    <location>
        <begin position="63"/>
        <end position="89"/>
    </location>
</feature>
<keyword evidence="3" id="KW-0813">Transport</keyword>
<feature type="transmembrane region" description="Helical" evidence="16">
    <location>
        <begin position="384"/>
        <end position="409"/>
    </location>
</feature>
<dbReference type="GO" id="GO:0005886">
    <property type="term" value="C:plasma membrane"/>
    <property type="evidence" value="ECO:0007669"/>
    <property type="project" value="UniProtKB-SubCell"/>
</dbReference>
<evidence type="ECO:0000256" key="4">
    <source>
        <dbReference type="ARBA" id="ARBA00022475"/>
    </source>
</evidence>
<feature type="transmembrane region" description="Helical" evidence="16">
    <location>
        <begin position="555"/>
        <end position="574"/>
    </location>
</feature>
<dbReference type="PROSITE" id="PS00217">
    <property type="entry name" value="SUGAR_TRANSPORT_2"/>
    <property type="match status" value="2"/>
</dbReference>
<evidence type="ECO:0000256" key="3">
    <source>
        <dbReference type="ARBA" id="ARBA00022448"/>
    </source>
</evidence>
<feature type="transmembrane region" description="Helical" evidence="16">
    <location>
        <begin position="834"/>
        <end position="856"/>
    </location>
</feature>
<feature type="transmembrane region" description="Helical" evidence="16">
    <location>
        <begin position="931"/>
        <end position="950"/>
    </location>
</feature>
<evidence type="ECO:0000256" key="14">
    <source>
        <dbReference type="ARBA" id="ARBA00044710"/>
    </source>
</evidence>
<feature type="transmembrane region" description="Helical" evidence="16">
    <location>
        <begin position="899"/>
        <end position="919"/>
    </location>
</feature>
<dbReference type="InterPro" id="IPR003663">
    <property type="entry name" value="Sugar/inositol_transpt"/>
</dbReference>
<feature type="transmembrane region" description="Helical" evidence="16">
    <location>
        <begin position="421"/>
        <end position="441"/>
    </location>
</feature>
<evidence type="ECO:0000256" key="6">
    <source>
        <dbReference type="ARBA" id="ARBA00022692"/>
    </source>
</evidence>
<dbReference type="PANTHER" id="PTHR48021">
    <property type="match status" value="1"/>
</dbReference>
<organism evidence="18 19">
    <name type="scientific">Perkinsus olseni</name>
    <name type="common">Perkinsus atlanticus</name>
    <dbReference type="NCBI Taxonomy" id="32597"/>
    <lineage>
        <taxon>Eukaryota</taxon>
        <taxon>Sar</taxon>
        <taxon>Alveolata</taxon>
        <taxon>Perkinsozoa</taxon>
        <taxon>Perkinsea</taxon>
        <taxon>Perkinsida</taxon>
        <taxon>Perkinsidae</taxon>
        <taxon>Perkinsus</taxon>
    </lineage>
</organism>
<dbReference type="EMBL" id="JABANN010000535">
    <property type="protein sequence ID" value="KAF4657195.1"/>
    <property type="molecule type" value="Genomic_DNA"/>
</dbReference>
<dbReference type="SUPFAM" id="SSF103473">
    <property type="entry name" value="MFS general substrate transporter"/>
    <property type="match status" value="2"/>
</dbReference>
<feature type="transmembrane region" description="Helical" evidence="16">
    <location>
        <begin position="350"/>
        <end position="372"/>
    </location>
</feature>
<comment type="catalytic activity">
    <reaction evidence="11">
        <text>D-xylose(out) = D-xylose(in)</text>
        <dbReference type="Rhea" id="RHEA:78427"/>
        <dbReference type="ChEBI" id="CHEBI:53455"/>
    </reaction>
    <physiologicalReaction direction="left-to-right" evidence="11">
        <dbReference type="Rhea" id="RHEA:78428"/>
    </physiologicalReaction>
</comment>
<evidence type="ECO:0000256" key="12">
    <source>
        <dbReference type="ARBA" id="ARBA00044662"/>
    </source>
</evidence>
<feature type="transmembrane region" description="Helical" evidence="16">
    <location>
        <begin position="862"/>
        <end position="887"/>
    </location>
</feature>
<evidence type="ECO:0000256" key="10">
    <source>
        <dbReference type="ARBA" id="ARBA00044648"/>
    </source>
</evidence>
<dbReference type="InterPro" id="IPR005829">
    <property type="entry name" value="Sugar_transporter_CS"/>
</dbReference>
<keyword evidence="8 16" id="KW-0472">Membrane</keyword>
<dbReference type="PROSITE" id="PS00216">
    <property type="entry name" value="SUGAR_TRANSPORT_1"/>
    <property type="match status" value="1"/>
</dbReference>
<proteinExistence type="predicted"/>
<dbReference type="InterPro" id="IPR005828">
    <property type="entry name" value="MFS_sugar_transport-like"/>
</dbReference>
<feature type="transmembrane region" description="Helical" evidence="16">
    <location>
        <begin position="453"/>
        <end position="472"/>
    </location>
</feature>
<evidence type="ECO:0000256" key="15">
    <source>
        <dbReference type="ARBA" id="ARBA00044780"/>
    </source>
</evidence>
<evidence type="ECO:0000256" key="8">
    <source>
        <dbReference type="ARBA" id="ARBA00023136"/>
    </source>
</evidence>
<sequence>MSVNPSTHGSDVRAILSVLACLLAPMTMGIGLGFTGPTIDTMRNTVEDTDGEGTIGIGSNSNLFVFSSTTISSLFSAALVLGAFIGSLMGGPLGELTGRRLALLIASPMSSIAYLAIALSSSPAVLIIARFVAGLSLGLASFVAPVYIGEVSPTRIRGRLGALFQLFIAGGMLYVYAMGLAFRTDAESTDPRATSSTFCQWRRVAYISMIPSLLLFLAMYMAYPSPRWLATKGRIEEAKGALCRLRGLPTSSRTEEILALERVAEGQAEPRGVVEKFKVIMECKRQAVIAVVIHFLTQLSGLNALAFYLTSIFMKAGLSNADLMSLIVQLVTMFTTLPASYLVETLGRRVLLLTGCLMMGVAQFLSALFFYLDRDSGSSSSSMGWLVLLGVYAYQISFAWGVGPIRWILVAELFPCRARGVAASLAATANWISAFIFILALDPLVEATSLYVTFWSFAVASWALVVFVWFMVPETKVIVLSSYAFTMYYRYQGCDDIVAIVCVIGSLLAPFVAGIGLGFTSPTIDTMRNTVLTTRGQRVDIGLDSNLYVFKDQDFVASAFSAALTAGACLGALIAGPVADQIGRRLALMLNSPLGIVAYLTIGLSSNVYLLIAGRFIAGLPVGMGPSVASVYISEVAPTRLRGVLGACNEMASVLGITGVYAAGLLFRTDGGSSDPLASDDTFCDWRLTSFVCIAPCALLAIAMYFALESPRWLACKRHMVEAQNVLCQLRGCRSAGDPRIASEMPELTNADHGTRFVVRLRELLSCRKQLLVAIVIEALTQLSGLDVIAFYLVTIFQDAHLSSPDLMAVTVQLATAIAIIPACLLVERSGRRPLLLLSSIVMCLNLALIGAFFYVGKESLAWLSVVGAYGYNLGYAFGVGPIRWLLVAEIFPDRCRSLAAGLATMASWLTLFIIILVVDRATEATSRQALFWFFAAISAVITGFVWLAVPETKGRSFEEIKRLFYPIPTINSVV</sequence>
<evidence type="ECO:0000259" key="17">
    <source>
        <dbReference type="PROSITE" id="PS50850"/>
    </source>
</evidence>
<accession>A0A7J6LD86</accession>